<gene>
    <name evidence="1" type="ORF">JHU38_02280</name>
</gene>
<protein>
    <recommendedName>
        <fullName evidence="3">Glycosyltransferase</fullName>
    </recommendedName>
</protein>
<comment type="caution">
    <text evidence="1">The sequence shown here is derived from an EMBL/GenBank/DDBJ whole genome shotgun (WGS) entry which is preliminary data.</text>
</comment>
<dbReference type="Proteomes" id="UP000664265">
    <property type="component" value="Unassembled WGS sequence"/>
</dbReference>
<name>A0ABS3M3C8_9BACT</name>
<proteinExistence type="predicted"/>
<keyword evidence="2" id="KW-1185">Reference proteome</keyword>
<evidence type="ECO:0000313" key="1">
    <source>
        <dbReference type="EMBL" id="MBO1362615.1"/>
    </source>
</evidence>
<dbReference type="EMBL" id="JAERMS010000004">
    <property type="protein sequence ID" value="MBO1362615.1"/>
    <property type="molecule type" value="Genomic_DNA"/>
</dbReference>
<dbReference type="RefSeq" id="WP_107582639.1">
    <property type="nucleotide sequence ID" value="NZ_JAERMS010000004.1"/>
</dbReference>
<evidence type="ECO:0008006" key="3">
    <source>
        <dbReference type="Google" id="ProtNLM"/>
    </source>
</evidence>
<reference evidence="1 2" key="1">
    <citation type="submission" date="2021-01" db="EMBL/GenBank/DDBJ databases">
        <title>Prevotella A2931 sp. nov.</title>
        <authorList>
            <person name="Buhl M."/>
            <person name="Oberhettinger P."/>
        </authorList>
    </citation>
    <scope>NUCLEOTIDE SEQUENCE [LARGE SCALE GENOMIC DNA]</scope>
    <source>
        <strain evidence="1 2">A2931</strain>
    </source>
</reference>
<sequence length="257" mass="29734">MNITIISFVSSKDPIYPLFVSTIIHSLSNEAKVNTDDHPDVVHILGAWNPKVFKKLKHYVALKIPVVYSPLSGITPWMIAAKRRKIGSLLQFYQQKQAVRKANSVVAFSRSEAKAMAKWRKKENLCELRNSIITHRYPSSTLAAELLAHYQQVIASHDRHIRLQIEDQVQKLKIEDENINILLQKILYLKYQQHRGYIPIPLLQDLTQNLIEREMDEDSFIQTIKDLKLLKFVSFLQNKMAQECGLTEGYMPVPLKE</sequence>
<accession>A0ABS3M3C8</accession>
<organism evidence="1 2">
    <name type="scientific">Prevotella illustrans</name>
    <dbReference type="NCBI Taxonomy" id="2800387"/>
    <lineage>
        <taxon>Bacteria</taxon>
        <taxon>Pseudomonadati</taxon>
        <taxon>Bacteroidota</taxon>
        <taxon>Bacteroidia</taxon>
        <taxon>Bacteroidales</taxon>
        <taxon>Prevotellaceae</taxon>
        <taxon>Prevotella</taxon>
    </lineage>
</organism>
<evidence type="ECO:0000313" key="2">
    <source>
        <dbReference type="Proteomes" id="UP000664265"/>
    </source>
</evidence>